<dbReference type="CDD" id="cd18787">
    <property type="entry name" value="SF2_C_DEAD"/>
    <property type="match status" value="1"/>
</dbReference>
<proteinExistence type="inferred from homology"/>
<dbReference type="Pfam" id="PF13959">
    <property type="entry name" value="CTE_SPB4"/>
    <property type="match status" value="1"/>
</dbReference>
<dbReference type="Proteomes" id="UP000198406">
    <property type="component" value="Unassembled WGS sequence"/>
</dbReference>
<dbReference type="PROSITE" id="PS00039">
    <property type="entry name" value="DEAD_ATP_HELICASE"/>
    <property type="match status" value="1"/>
</dbReference>
<dbReference type="InterPro" id="IPR001650">
    <property type="entry name" value="Helicase_C-like"/>
</dbReference>
<feature type="compositionally biased region" description="Basic residues" evidence="9">
    <location>
        <begin position="26"/>
        <end position="45"/>
    </location>
</feature>
<comment type="similarity">
    <text evidence="7">Belongs to the DEAD box helicase family.</text>
</comment>
<dbReference type="EMBL" id="BDSP01000061">
    <property type="protein sequence ID" value="GAX13355.1"/>
    <property type="molecule type" value="Genomic_DNA"/>
</dbReference>
<dbReference type="InterPro" id="IPR000629">
    <property type="entry name" value="RNA-helicase_DEAD-box_CS"/>
</dbReference>
<feature type="compositionally biased region" description="Basic and acidic residues" evidence="9">
    <location>
        <begin position="46"/>
        <end position="55"/>
    </location>
</feature>
<feature type="compositionally biased region" description="Low complexity" evidence="9">
    <location>
        <begin position="741"/>
        <end position="756"/>
    </location>
</feature>
<dbReference type="InterPro" id="IPR027417">
    <property type="entry name" value="P-loop_NTPase"/>
</dbReference>
<dbReference type="InterPro" id="IPR011545">
    <property type="entry name" value="DEAD/DEAH_box_helicase_dom"/>
</dbReference>
<comment type="catalytic activity">
    <reaction evidence="8">
        <text>ATP + H2O = ADP + phosphate + H(+)</text>
        <dbReference type="Rhea" id="RHEA:13065"/>
        <dbReference type="ChEBI" id="CHEBI:15377"/>
        <dbReference type="ChEBI" id="CHEBI:15378"/>
        <dbReference type="ChEBI" id="CHEBI:30616"/>
        <dbReference type="ChEBI" id="CHEBI:43474"/>
        <dbReference type="ChEBI" id="CHEBI:456216"/>
        <dbReference type="EC" id="3.6.4.13"/>
    </reaction>
</comment>
<dbReference type="OrthoDB" id="422663at2759"/>
<keyword evidence="5 8" id="KW-0694">RNA-binding</keyword>
<evidence type="ECO:0000256" key="4">
    <source>
        <dbReference type="ARBA" id="ARBA00022840"/>
    </source>
</evidence>
<dbReference type="SMART" id="SM00490">
    <property type="entry name" value="HELICc"/>
    <property type="match status" value="1"/>
</dbReference>
<evidence type="ECO:0000256" key="8">
    <source>
        <dbReference type="RuleBase" id="RU365068"/>
    </source>
</evidence>
<evidence type="ECO:0000256" key="7">
    <source>
        <dbReference type="RuleBase" id="RU000492"/>
    </source>
</evidence>
<keyword evidence="14" id="KW-1185">Reference proteome</keyword>
<dbReference type="GO" id="GO:0003724">
    <property type="term" value="F:RNA helicase activity"/>
    <property type="evidence" value="ECO:0007669"/>
    <property type="project" value="UniProtKB-EC"/>
</dbReference>
<evidence type="ECO:0000256" key="5">
    <source>
        <dbReference type="ARBA" id="ARBA00022884"/>
    </source>
</evidence>
<gene>
    <name evidence="13" type="ORF">FisN_17Hh298</name>
</gene>
<dbReference type="InterPro" id="IPR025313">
    <property type="entry name" value="SPB4-like_CTE"/>
</dbReference>
<dbReference type="GO" id="GO:0016887">
    <property type="term" value="F:ATP hydrolysis activity"/>
    <property type="evidence" value="ECO:0007669"/>
    <property type="project" value="RHEA"/>
</dbReference>
<comment type="function">
    <text evidence="8">RNA helicase.</text>
</comment>
<dbReference type="AlphaFoldDB" id="A0A1Z5JH80"/>
<feature type="domain" description="Helicase ATP-binding" evidence="10">
    <location>
        <begin position="192"/>
        <end position="380"/>
    </location>
</feature>
<feature type="region of interest" description="Disordered" evidence="9">
    <location>
        <begin position="21"/>
        <end position="92"/>
    </location>
</feature>
<dbReference type="SUPFAM" id="SSF52540">
    <property type="entry name" value="P-loop containing nucleoside triphosphate hydrolases"/>
    <property type="match status" value="1"/>
</dbReference>
<dbReference type="SMART" id="SM00487">
    <property type="entry name" value="DEXDc"/>
    <property type="match status" value="1"/>
</dbReference>
<dbReference type="PANTHER" id="PTHR24031">
    <property type="entry name" value="RNA HELICASE"/>
    <property type="match status" value="1"/>
</dbReference>
<evidence type="ECO:0000313" key="13">
    <source>
        <dbReference type="EMBL" id="GAX13355.1"/>
    </source>
</evidence>
<dbReference type="InterPro" id="IPR014014">
    <property type="entry name" value="RNA_helicase_DEAD_Q_motif"/>
</dbReference>
<evidence type="ECO:0000259" key="12">
    <source>
        <dbReference type="PROSITE" id="PS51195"/>
    </source>
</evidence>
<dbReference type="PROSITE" id="PS51195">
    <property type="entry name" value="Q_MOTIF"/>
    <property type="match status" value="1"/>
</dbReference>
<feature type="compositionally biased region" description="Basic and acidic residues" evidence="9">
    <location>
        <begin position="768"/>
        <end position="778"/>
    </location>
</feature>
<reference evidence="13 14" key="1">
    <citation type="journal article" date="2015" name="Plant Cell">
        <title>Oil accumulation by the oleaginous diatom Fistulifera solaris as revealed by the genome and transcriptome.</title>
        <authorList>
            <person name="Tanaka T."/>
            <person name="Maeda Y."/>
            <person name="Veluchamy A."/>
            <person name="Tanaka M."/>
            <person name="Abida H."/>
            <person name="Marechal E."/>
            <person name="Bowler C."/>
            <person name="Muto M."/>
            <person name="Sunaga Y."/>
            <person name="Tanaka M."/>
            <person name="Yoshino T."/>
            <person name="Taniguchi T."/>
            <person name="Fukuda Y."/>
            <person name="Nemoto M."/>
            <person name="Matsumoto M."/>
            <person name="Wong P.S."/>
            <person name="Aburatani S."/>
            <person name="Fujibuchi W."/>
        </authorList>
    </citation>
    <scope>NUCLEOTIDE SEQUENCE [LARGE SCALE GENOMIC DNA]</scope>
    <source>
        <strain evidence="13 14">JPCC DA0580</strain>
    </source>
</reference>
<evidence type="ECO:0000313" key="14">
    <source>
        <dbReference type="Proteomes" id="UP000198406"/>
    </source>
</evidence>
<feature type="region of interest" description="Disordered" evidence="9">
    <location>
        <begin position="638"/>
        <end position="667"/>
    </location>
</feature>
<comment type="domain">
    <text evidence="8">The Q motif is unique to and characteristic of the DEAD box family of RNA helicases and controls ATP binding and hydrolysis.</text>
</comment>
<sequence length="778" mass="86002">MEDLLKEGDAFSLNIVATPAAPKQTVAKKKPKNNKYERRRARAARARGETNKESRGTTIEAPVTGEQKNVVETEENDNEPELIESESDDNESAVDLHGDHAIVPQEKAVQKRDSLQDPEERAKYMAEFHARPLELDRRFGATAKPVITSKDSSHLFATSAEWPANLLHPRLLNTLKTSGWTRPTTIQARAMPSFFSKDDNVLIHSETGSGKTLAFFIPILSHLASKDQKVRCEGTRCVILCPTRELAVQTFDLVETLSSKTFNWIVCGQLLGEEKRKSEKARIRKGLSVIVATPGRFLDHLTRTECLLPALTSKGPLEWLVLDEADRLLDMGLGEQVKSIFDRVQQEAKSKTWRCVLVSATVTAGVEELAQKTLSGKSENWVRIRASEVDKATLVSTGKDEGAGEEALVSSTPRQLAHHHVTVTAKLRLAALIAFLVPRRKERTIVFMSTCASVDFHHALLTKMKSLFGDDSLGVFGSDCNILKLHGNVLHSERQHVLKRFLKENQGAILLATDVAARGLNLPNVDWTVQYDPPSEVSDYVHRAGRVARAGKAGNSLIFLLPSEKLFLEVLKRQGIKNMNALSLTETLNVAAKCCPDLTSSGMRRSSGGLGNTGKGSSSSRLGEAFCWEMQHRLEECVNDDQNQPKKSSSLASKKRKKTQEDEKTPETLLDIAKNAFISHLRAYPTREKVVRQIFAAKSLHLGHVARSFGLKEPPSRISNKKRKVSPPVDPRKNNAAFDFKASQVVSESSKSSKGKATPKSVLLENASRLEKNGMDAL</sequence>
<comment type="caution">
    <text evidence="13">The sequence shown here is derived from an EMBL/GenBank/DDBJ whole genome shotgun (WGS) entry which is preliminary data.</text>
</comment>
<protein>
    <recommendedName>
        <fullName evidence="8">ATP-dependent RNA helicase</fullName>
        <ecNumber evidence="8">3.6.4.13</ecNumber>
    </recommendedName>
</protein>
<dbReference type="PROSITE" id="PS51194">
    <property type="entry name" value="HELICASE_CTER"/>
    <property type="match status" value="1"/>
</dbReference>
<evidence type="ECO:0000256" key="6">
    <source>
        <dbReference type="PROSITE-ProRule" id="PRU00552"/>
    </source>
</evidence>
<feature type="region of interest" description="Disordered" evidence="9">
    <location>
        <begin position="711"/>
        <end position="778"/>
    </location>
</feature>
<dbReference type="EC" id="3.6.4.13" evidence="8"/>
<dbReference type="SMART" id="SM01178">
    <property type="entry name" value="DUF4217"/>
    <property type="match status" value="1"/>
</dbReference>
<dbReference type="Pfam" id="PF00270">
    <property type="entry name" value="DEAD"/>
    <property type="match status" value="1"/>
</dbReference>
<evidence type="ECO:0000256" key="9">
    <source>
        <dbReference type="SAM" id="MobiDB-lite"/>
    </source>
</evidence>
<feature type="domain" description="DEAD-box RNA helicase Q" evidence="12">
    <location>
        <begin position="160"/>
        <end position="188"/>
    </location>
</feature>
<feature type="domain" description="Helicase C-terminal" evidence="11">
    <location>
        <begin position="428"/>
        <end position="591"/>
    </location>
</feature>
<accession>A0A1Z5JH80</accession>
<dbReference type="Pfam" id="PF00271">
    <property type="entry name" value="Helicase_C"/>
    <property type="match status" value="1"/>
</dbReference>
<evidence type="ECO:0000256" key="3">
    <source>
        <dbReference type="ARBA" id="ARBA00022806"/>
    </source>
</evidence>
<dbReference type="InParanoid" id="A0A1Z5JH80"/>
<evidence type="ECO:0000256" key="2">
    <source>
        <dbReference type="ARBA" id="ARBA00022801"/>
    </source>
</evidence>
<dbReference type="InterPro" id="IPR014001">
    <property type="entry name" value="Helicase_ATP-bd"/>
</dbReference>
<dbReference type="GO" id="GO:0005524">
    <property type="term" value="F:ATP binding"/>
    <property type="evidence" value="ECO:0007669"/>
    <property type="project" value="UniProtKB-UniRule"/>
</dbReference>
<keyword evidence="4 7" id="KW-0067">ATP-binding</keyword>
<keyword evidence="3 7" id="KW-0347">Helicase</keyword>
<keyword evidence="1 7" id="KW-0547">Nucleotide-binding</keyword>
<feature type="compositionally biased region" description="Acidic residues" evidence="9">
    <location>
        <begin position="72"/>
        <end position="92"/>
    </location>
</feature>
<dbReference type="Gene3D" id="3.40.50.300">
    <property type="entry name" value="P-loop containing nucleotide triphosphate hydrolases"/>
    <property type="match status" value="2"/>
</dbReference>
<evidence type="ECO:0000256" key="1">
    <source>
        <dbReference type="ARBA" id="ARBA00022741"/>
    </source>
</evidence>
<dbReference type="PROSITE" id="PS51192">
    <property type="entry name" value="HELICASE_ATP_BIND_1"/>
    <property type="match status" value="1"/>
</dbReference>
<dbReference type="FunCoup" id="A0A1Z5JH80">
    <property type="interactions" value="4"/>
</dbReference>
<feature type="short sequence motif" description="Q motif" evidence="6">
    <location>
        <begin position="160"/>
        <end position="188"/>
    </location>
</feature>
<organism evidence="13 14">
    <name type="scientific">Fistulifera solaris</name>
    <name type="common">Oleaginous diatom</name>
    <dbReference type="NCBI Taxonomy" id="1519565"/>
    <lineage>
        <taxon>Eukaryota</taxon>
        <taxon>Sar</taxon>
        <taxon>Stramenopiles</taxon>
        <taxon>Ochrophyta</taxon>
        <taxon>Bacillariophyta</taxon>
        <taxon>Bacillariophyceae</taxon>
        <taxon>Bacillariophycidae</taxon>
        <taxon>Naviculales</taxon>
        <taxon>Naviculaceae</taxon>
        <taxon>Fistulifera</taxon>
    </lineage>
</organism>
<keyword evidence="2 7" id="KW-0378">Hydrolase</keyword>
<evidence type="ECO:0000259" key="11">
    <source>
        <dbReference type="PROSITE" id="PS51194"/>
    </source>
</evidence>
<name>A0A1Z5JH80_FISSO</name>
<dbReference type="GO" id="GO:0003723">
    <property type="term" value="F:RNA binding"/>
    <property type="evidence" value="ECO:0007669"/>
    <property type="project" value="UniProtKB-UniRule"/>
</dbReference>
<evidence type="ECO:0000259" key="10">
    <source>
        <dbReference type="PROSITE" id="PS51192"/>
    </source>
</evidence>